<feature type="transmembrane region" description="Helical" evidence="1">
    <location>
        <begin position="65"/>
        <end position="84"/>
    </location>
</feature>
<keyword evidence="3" id="KW-1185">Reference proteome</keyword>
<reference evidence="2" key="1">
    <citation type="journal article" date="2023" name="Int. J. Syst. Evol. Microbiol.">
        <title>Methylocystis iwaonis sp. nov., a type II methane-oxidizing bacterium from surface soil of a rice paddy field in Japan, and emended description of the genus Methylocystis (ex Whittenbury et al. 1970) Bowman et al. 1993.</title>
        <authorList>
            <person name="Kaise H."/>
            <person name="Sawadogo J.B."/>
            <person name="Alam M.S."/>
            <person name="Ueno C."/>
            <person name="Dianou D."/>
            <person name="Shinjo R."/>
            <person name="Asakawa S."/>
        </authorList>
    </citation>
    <scope>NUCLEOTIDE SEQUENCE</scope>
    <source>
        <strain evidence="2">LMG27198</strain>
    </source>
</reference>
<evidence type="ECO:0000313" key="3">
    <source>
        <dbReference type="Proteomes" id="UP001144323"/>
    </source>
</evidence>
<feature type="transmembrane region" description="Helical" evidence="1">
    <location>
        <begin position="37"/>
        <end position="59"/>
    </location>
</feature>
<evidence type="ECO:0000256" key="1">
    <source>
        <dbReference type="SAM" id="Phobius"/>
    </source>
</evidence>
<keyword evidence="1" id="KW-0472">Membrane</keyword>
<protein>
    <submittedName>
        <fullName evidence="2">Uncharacterized protein</fullName>
    </submittedName>
</protein>
<comment type="caution">
    <text evidence="2">The sequence shown here is derived from an EMBL/GenBank/DDBJ whole genome shotgun (WGS) entry which is preliminary data.</text>
</comment>
<dbReference type="AlphaFoldDB" id="A0A9W6GR37"/>
<name>A0A9W6GR37_9HYPH</name>
<keyword evidence="1" id="KW-0812">Transmembrane</keyword>
<feature type="transmembrane region" description="Helical" evidence="1">
    <location>
        <begin position="6"/>
        <end position="30"/>
    </location>
</feature>
<dbReference type="Proteomes" id="UP001144323">
    <property type="component" value="Unassembled WGS sequence"/>
</dbReference>
<gene>
    <name evidence="2" type="ORF">LMG27198_03520</name>
</gene>
<accession>A0A9W6GR37</accession>
<keyword evidence="1" id="KW-1133">Transmembrane helix</keyword>
<sequence length="89" mass="10065">MQNIVLIFGLLCMQLSIVYLFAQPAALIYWDGGWRKAAIAPLFLTVPAILYGVMGAIYGSNLWPMPVMFVFGLATFYLCVVWLVRRFRG</sequence>
<evidence type="ECO:0000313" key="2">
    <source>
        <dbReference type="EMBL" id="GLI91360.1"/>
    </source>
</evidence>
<organism evidence="2 3">
    <name type="scientific">Methylocystis echinoides</name>
    <dbReference type="NCBI Taxonomy" id="29468"/>
    <lineage>
        <taxon>Bacteria</taxon>
        <taxon>Pseudomonadati</taxon>
        <taxon>Pseudomonadota</taxon>
        <taxon>Alphaproteobacteria</taxon>
        <taxon>Hyphomicrobiales</taxon>
        <taxon>Methylocystaceae</taxon>
        <taxon>Methylocystis</taxon>
    </lineage>
</organism>
<proteinExistence type="predicted"/>
<dbReference type="EMBL" id="BSEC01000001">
    <property type="protein sequence ID" value="GLI91360.1"/>
    <property type="molecule type" value="Genomic_DNA"/>
</dbReference>
<dbReference type="RefSeq" id="WP_281799969.1">
    <property type="nucleotide sequence ID" value="NZ_BSEC01000001.1"/>
</dbReference>